<evidence type="ECO:0000313" key="4">
    <source>
        <dbReference type="EMBL" id="CAI4218693.1"/>
    </source>
</evidence>
<dbReference type="OrthoDB" id="2117972at2759"/>
<name>A0A9P1HAZ1_9PEZI</name>
<dbReference type="Pfam" id="PF19270">
    <property type="entry name" value="FBO_C"/>
    <property type="match status" value="1"/>
</dbReference>
<dbReference type="EMBL" id="CALLCH030000018">
    <property type="protein sequence ID" value="CAI4218693.1"/>
    <property type="molecule type" value="Genomic_DNA"/>
</dbReference>
<accession>A0A9P1HAZ1</accession>
<dbReference type="GO" id="GO:0005737">
    <property type="term" value="C:cytoplasm"/>
    <property type="evidence" value="ECO:0007669"/>
    <property type="project" value="TreeGrafter"/>
</dbReference>
<keyword evidence="5" id="KW-1185">Reference proteome</keyword>
<sequence>MALRSPLQAPRRPHRHRLLLWRRTLRPHLQRNPRREGTKAPATPATHAAHGNDDYVQTQAFDELFGEGQGKDALAAGQSAADGEKTLESALDHFEAAVMREAQGNLGDSLNLYRKAFRPPPAALPPNPSATSSPAFKPSASPQPPEVEGTPAAPCPIANLPEELLAHILRDVAVLDVADFARLSRVCKRFAYLVATEDRIWRRVCLGPEFGFAGMHYRFRTDLYGKTLPPGAGDEDDDQDQDQDRVEGSGPDVVATPRANHVSPPPLFYASSWKTMWRTRPRIRFNGAYIATANYIRSGLANVNYISWNSPVHIVTYYRYLRFFRDGTVISLLTTTEPADVVPYLTKDLVETHRGGAAPTCPPSSSKRPSPAAGSSSPRLLLILLATPAAPAPVPDENPEGDLVVETEGVVGEKYVYRLDLSLRSAGKPASRNNKLVWRGFHSYNKLTDDWAIFELKNDKPFFFSRVRSYGLGA</sequence>
<evidence type="ECO:0000313" key="5">
    <source>
        <dbReference type="Proteomes" id="UP000838763"/>
    </source>
</evidence>
<dbReference type="PANTHER" id="PTHR12874:SF9">
    <property type="entry name" value="F-BOX ONLY PROTEIN 48"/>
    <property type="match status" value="1"/>
</dbReference>
<evidence type="ECO:0000259" key="3">
    <source>
        <dbReference type="PROSITE" id="PS50181"/>
    </source>
</evidence>
<dbReference type="InterPro" id="IPR001810">
    <property type="entry name" value="F-box_dom"/>
</dbReference>
<feature type="compositionally biased region" description="Pro residues" evidence="2">
    <location>
        <begin position="118"/>
        <end position="128"/>
    </location>
</feature>
<feature type="domain" description="F-box" evidence="3">
    <location>
        <begin position="154"/>
        <end position="204"/>
    </location>
</feature>
<dbReference type="Proteomes" id="UP000838763">
    <property type="component" value="Unassembled WGS sequence"/>
</dbReference>
<gene>
    <name evidence="4" type="ORF">PPNO1_LOCUS8268</name>
</gene>
<dbReference type="AlphaFoldDB" id="A0A9P1HAZ1"/>
<feature type="region of interest" description="Disordered" evidence="2">
    <location>
        <begin position="353"/>
        <end position="376"/>
    </location>
</feature>
<feature type="region of interest" description="Disordered" evidence="2">
    <location>
        <begin position="228"/>
        <end position="257"/>
    </location>
</feature>
<keyword evidence="1" id="KW-0833">Ubl conjugation pathway</keyword>
<dbReference type="GO" id="GO:0031146">
    <property type="term" value="P:SCF-dependent proteasomal ubiquitin-dependent protein catabolic process"/>
    <property type="evidence" value="ECO:0007669"/>
    <property type="project" value="TreeGrafter"/>
</dbReference>
<dbReference type="Gene3D" id="1.20.1280.50">
    <property type="match status" value="1"/>
</dbReference>
<proteinExistence type="predicted"/>
<dbReference type="PROSITE" id="PS50181">
    <property type="entry name" value="FBOX"/>
    <property type="match status" value="1"/>
</dbReference>
<feature type="compositionally biased region" description="Low complexity" evidence="2">
    <location>
        <begin position="40"/>
        <end position="49"/>
    </location>
</feature>
<dbReference type="CDD" id="cd22089">
    <property type="entry name" value="F-box_FBXO9"/>
    <property type="match status" value="1"/>
</dbReference>
<dbReference type="GO" id="GO:0019005">
    <property type="term" value="C:SCF ubiquitin ligase complex"/>
    <property type="evidence" value="ECO:0007669"/>
    <property type="project" value="TreeGrafter"/>
</dbReference>
<protein>
    <recommendedName>
        <fullName evidence="3">F-box domain-containing protein</fullName>
    </recommendedName>
</protein>
<dbReference type="PANTHER" id="PTHR12874">
    <property type="entry name" value="F-BOX ONLY PROTEIN 48-RELATED"/>
    <property type="match status" value="1"/>
</dbReference>
<feature type="region of interest" description="Disordered" evidence="2">
    <location>
        <begin position="117"/>
        <end position="154"/>
    </location>
</feature>
<dbReference type="InterPro" id="IPR036047">
    <property type="entry name" value="F-box-like_dom_sf"/>
</dbReference>
<reference evidence="4" key="1">
    <citation type="submission" date="2022-11" db="EMBL/GenBank/DDBJ databases">
        <authorList>
            <person name="Scott C."/>
            <person name="Bruce N."/>
        </authorList>
    </citation>
    <scope>NUCLEOTIDE SEQUENCE</scope>
</reference>
<comment type="caution">
    <text evidence="4">The sequence shown here is derived from an EMBL/GenBank/DDBJ whole genome shotgun (WGS) entry which is preliminary data.</text>
</comment>
<dbReference type="Pfam" id="PF12937">
    <property type="entry name" value="F-box-like"/>
    <property type="match status" value="1"/>
</dbReference>
<feature type="region of interest" description="Disordered" evidence="2">
    <location>
        <begin position="25"/>
        <end position="50"/>
    </location>
</feature>
<feature type="compositionally biased region" description="Low complexity" evidence="2">
    <location>
        <begin position="363"/>
        <end position="376"/>
    </location>
</feature>
<evidence type="ECO:0000256" key="1">
    <source>
        <dbReference type="ARBA" id="ARBA00022786"/>
    </source>
</evidence>
<dbReference type="InterPro" id="IPR045464">
    <property type="entry name" value="Hrt3/FBXO9_C"/>
</dbReference>
<organism evidence="4 5">
    <name type="scientific">Parascedosporium putredinis</name>
    <dbReference type="NCBI Taxonomy" id="1442378"/>
    <lineage>
        <taxon>Eukaryota</taxon>
        <taxon>Fungi</taxon>
        <taxon>Dikarya</taxon>
        <taxon>Ascomycota</taxon>
        <taxon>Pezizomycotina</taxon>
        <taxon>Sordariomycetes</taxon>
        <taxon>Hypocreomycetidae</taxon>
        <taxon>Microascales</taxon>
        <taxon>Microascaceae</taxon>
        <taxon>Parascedosporium</taxon>
    </lineage>
</organism>
<evidence type="ECO:0000256" key="2">
    <source>
        <dbReference type="SAM" id="MobiDB-lite"/>
    </source>
</evidence>
<dbReference type="SUPFAM" id="SSF81383">
    <property type="entry name" value="F-box domain"/>
    <property type="match status" value="1"/>
</dbReference>